<evidence type="ECO:0000256" key="1">
    <source>
        <dbReference type="SAM" id="MobiDB-lite"/>
    </source>
</evidence>
<name>A0AAW2FLG2_9HYME</name>
<feature type="compositionally biased region" description="Low complexity" evidence="1">
    <location>
        <begin position="48"/>
        <end position="67"/>
    </location>
</feature>
<feature type="compositionally biased region" description="Basic residues" evidence="1">
    <location>
        <begin position="34"/>
        <end position="47"/>
    </location>
</feature>
<feature type="region of interest" description="Disordered" evidence="1">
    <location>
        <begin position="1"/>
        <end position="116"/>
    </location>
</feature>
<keyword evidence="3" id="KW-1185">Reference proteome</keyword>
<evidence type="ECO:0000313" key="3">
    <source>
        <dbReference type="Proteomes" id="UP001430953"/>
    </source>
</evidence>
<dbReference type="EMBL" id="JADYXP020000011">
    <property type="protein sequence ID" value="KAL0114825.1"/>
    <property type="molecule type" value="Genomic_DNA"/>
</dbReference>
<reference evidence="2 3" key="1">
    <citation type="submission" date="2023-03" db="EMBL/GenBank/DDBJ databases">
        <title>High recombination rates correlate with genetic variation in Cardiocondyla obscurior ants.</title>
        <authorList>
            <person name="Errbii M."/>
        </authorList>
    </citation>
    <scope>NUCLEOTIDE SEQUENCE [LARGE SCALE GENOMIC DNA]</scope>
    <source>
        <strain evidence="2">Alpha-2009</strain>
        <tissue evidence="2">Whole body</tissue>
    </source>
</reference>
<dbReference type="AlphaFoldDB" id="A0AAW2FLG2"/>
<evidence type="ECO:0000313" key="2">
    <source>
        <dbReference type="EMBL" id="KAL0114825.1"/>
    </source>
</evidence>
<comment type="caution">
    <text evidence="2">The sequence shown here is derived from an EMBL/GenBank/DDBJ whole genome shotgun (WGS) entry which is preliminary data.</text>
</comment>
<protein>
    <recommendedName>
        <fullName evidence="4">Histone H3</fullName>
    </recommendedName>
</protein>
<sequence length="116" mass="12374">MATRRTAPQRFAAPPVGGHKGVESNSALPENKSFPRKKTRWSRKRKAPITPATISSSSPDSTKDPPIWTTPPELLSPPQEILGKPGAKRAEKVLAGGKPKTGPPTAPLLEVSPKKP</sequence>
<organism evidence="2 3">
    <name type="scientific">Cardiocondyla obscurior</name>
    <dbReference type="NCBI Taxonomy" id="286306"/>
    <lineage>
        <taxon>Eukaryota</taxon>
        <taxon>Metazoa</taxon>
        <taxon>Ecdysozoa</taxon>
        <taxon>Arthropoda</taxon>
        <taxon>Hexapoda</taxon>
        <taxon>Insecta</taxon>
        <taxon>Pterygota</taxon>
        <taxon>Neoptera</taxon>
        <taxon>Endopterygota</taxon>
        <taxon>Hymenoptera</taxon>
        <taxon>Apocrita</taxon>
        <taxon>Aculeata</taxon>
        <taxon>Formicoidea</taxon>
        <taxon>Formicidae</taxon>
        <taxon>Myrmicinae</taxon>
        <taxon>Cardiocondyla</taxon>
    </lineage>
</organism>
<evidence type="ECO:0008006" key="4">
    <source>
        <dbReference type="Google" id="ProtNLM"/>
    </source>
</evidence>
<accession>A0AAW2FLG2</accession>
<gene>
    <name evidence="2" type="ORF">PUN28_011870</name>
</gene>
<dbReference type="Proteomes" id="UP001430953">
    <property type="component" value="Unassembled WGS sequence"/>
</dbReference>
<proteinExistence type="predicted"/>